<keyword evidence="2" id="KW-0540">Nuclease</keyword>
<name>A0ABV9Q439_9BACL</name>
<accession>A0ABV9Q439</accession>
<protein>
    <submittedName>
        <fullName evidence="2">Uma2 family endonuclease</fullName>
    </submittedName>
</protein>
<dbReference type="SUPFAM" id="SSF52980">
    <property type="entry name" value="Restriction endonuclease-like"/>
    <property type="match status" value="1"/>
</dbReference>
<keyword evidence="2" id="KW-0378">Hydrolase</keyword>
<dbReference type="PANTHER" id="PTHR36558">
    <property type="entry name" value="GLR1098 PROTEIN"/>
    <property type="match status" value="1"/>
</dbReference>
<dbReference type="InterPro" id="IPR012296">
    <property type="entry name" value="Nuclease_put_TT1808"/>
</dbReference>
<sequence>MSFPIERHARKYTYKDYLTWSDDERWELINGMPYNMTPAPSTKHQDVLGELFTEFRVYLRDKSCRVFVAPFDVRLFAENDNDENVYNVVQPDITVVCEKSKIDDKGCKGSPDLIVEVLSPATAKKDKNEKRKLYQQAKVKEYWIVDPLNETVEVFMLKEDGKFHDSETYSKEDQLKVGIFEDLTIDLKLIFKEG</sequence>
<dbReference type="EMBL" id="JBHSHC010000097">
    <property type="protein sequence ID" value="MFC4768232.1"/>
    <property type="molecule type" value="Genomic_DNA"/>
</dbReference>
<feature type="domain" description="Putative restriction endonuclease" evidence="1">
    <location>
        <begin position="16"/>
        <end position="186"/>
    </location>
</feature>
<dbReference type="PANTHER" id="PTHR36558:SF1">
    <property type="entry name" value="RESTRICTION ENDONUCLEASE DOMAIN-CONTAINING PROTEIN-RELATED"/>
    <property type="match status" value="1"/>
</dbReference>
<organism evidence="2 3">
    <name type="scientific">Effusibacillus consociatus</name>
    <dbReference type="NCBI Taxonomy" id="1117041"/>
    <lineage>
        <taxon>Bacteria</taxon>
        <taxon>Bacillati</taxon>
        <taxon>Bacillota</taxon>
        <taxon>Bacilli</taxon>
        <taxon>Bacillales</taxon>
        <taxon>Alicyclobacillaceae</taxon>
        <taxon>Effusibacillus</taxon>
    </lineage>
</organism>
<dbReference type="InterPro" id="IPR011335">
    <property type="entry name" value="Restrct_endonuc-II-like"/>
</dbReference>
<dbReference type="InterPro" id="IPR008538">
    <property type="entry name" value="Uma2"/>
</dbReference>
<proteinExistence type="predicted"/>
<comment type="caution">
    <text evidence="2">The sequence shown here is derived from an EMBL/GenBank/DDBJ whole genome shotgun (WGS) entry which is preliminary data.</text>
</comment>
<dbReference type="Proteomes" id="UP001596002">
    <property type="component" value="Unassembled WGS sequence"/>
</dbReference>
<evidence type="ECO:0000313" key="3">
    <source>
        <dbReference type="Proteomes" id="UP001596002"/>
    </source>
</evidence>
<dbReference type="RefSeq" id="WP_380026174.1">
    <property type="nucleotide sequence ID" value="NZ_JBHSHC010000097.1"/>
</dbReference>
<dbReference type="CDD" id="cd06260">
    <property type="entry name" value="DUF820-like"/>
    <property type="match status" value="1"/>
</dbReference>
<evidence type="ECO:0000259" key="1">
    <source>
        <dbReference type="Pfam" id="PF05685"/>
    </source>
</evidence>
<keyword evidence="2" id="KW-0255">Endonuclease</keyword>
<keyword evidence="3" id="KW-1185">Reference proteome</keyword>
<gene>
    <name evidence="2" type="ORF">ACFO8Q_12830</name>
</gene>
<dbReference type="GO" id="GO:0004519">
    <property type="term" value="F:endonuclease activity"/>
    <property type="evidence" value="ECO:0007669"/>
    <property type="project" value="UniProtKB-KW"/>
</dbReference>
<dbReference type="Pfam" id="PF05685">
    <property type="entry name" value="Uma2"/>
    <property type="match status" value="1"/>
</dbReference>
<dbReference type="Gene3D" id="3.90.1570.10">
    <property type="entry name" value="tt1808, chain A"/>
    <property type="match status" value="1"/>
</dbReference>
<evidence type="ECO:0000313" key="2">
    <source>
        <dbReference type="EMBL" id="MFC4768232.1"/>
    </source>
</evidence>
<reference evidence="3" key="1">
    <citation type="journal article" date="2019" name="Int. J. Syst. Evol. Microbiol.">
        <title>The Global Catalogue of Microorganisms (GCM) 10K type strain sequencing project: providing services to taxonomists for standard genome sequencing and annotation.</title>
        <authorList>
            <consortium name="The Broad Institute Genomics Platform"/>
            <consortium name="The Broad Institute Genome Sequencing Center for Infectious Disease"/>
            <person name="Wu L."/>
            <person name="Ma J."/>
        </authorList>
    </citation>
    <scope>NUCLEOTIDE SEQUENCE [LARGE SCALE GENOMIC DNA]</scope>
    <source>
        <strain evidence="3">WYCCWR 12678</strain>
    </source>
</reference>